<keyword evidence="3" id="KW-1185">Reference proteome</keyword>
<accession>A0A4R1BJ01</accession>
<gene>
    <name evidence="2" type="ORF">E0L93_06880</name>
</gene>
<feature type="compositionally biased region" description="Low complexity" evidence="1">
    <location>
        <begin position="88"/>
        <end position="97"/>
    </location>
</feature>
<reference evidence="2 3" key="1">
    <citation type="submission" date="2019-03" db="EMBL/GenBank/DDBJ databases">
        <title>Whole genome sequence of a novel Rubrobacter taiwanensis strain, isolated from Yellowstone National Park.</title>
        <authorList>
            <person name="Freed S."/>
            <person name="Ramaley R.F."/>
            <person name="Kyndt J.A."/>
        </authorList>
    </citation>
    <scope>NUCLEOTIDE SEQUENCE [LARGE SCALE GENOMIC DNA]</scope>
    <source>
        <strain evidence="2 3">Yellowstone</strain>
    </source>
</reference>
<evidence type="ECO:0000256" key="1">
    <source>
        <dbReference type="SAM" id="MobiDB-lite"/>
    </source>
</evidence>
<organism evidence="2 3">
    <name type="scientific">Rubrobacter taiwanensis</name>
    <dbReference type="NCBI Taxonomy" id="185139"/>
    <lineage>
        <taxon>Bacteria</taxon>
        <taxon>Bacillati</taxon>
        <taxon>Actinomycetota</taxon>
        <taxon>Rubrobacteria</taxon>
        <taxon>Rubrobacterales</taxon>
        <taxon>Rubrobacteraceae</taxon>
        <taxon>Rubrobacter</taxon>
    </lineage>
</organism>
<dbReference type="OrthoDB" id="3401376at2"/>
<dbReference type="Proteomes" id="UP000295244">
    <property type="component" value="Unassembled WGS sequence"/>
</dbReference>
<dbReference type="AlphaFoldDB" id="A0A4R1BJ01"/>
<evidence type="ECO:0000313" key="3">
    <source>
        <dbReference type="Proteomes" id="UP000295244"/>
    </source>
</evidence>
<feature type="compositionally biased region" description="Basic residues" evidence="1">
    <location>
        <begin position="195"/>
        <end position="213"/>
    </location>
</feature>
<feature type="compositionally biased region" description="Polar residues" evidence="1">
    <location>
        <begin position="1"/>
        <end position="16"/>
    </location>
</feature>
<protein>
    <submittedName>
        <fullName evidence="2">DUF3866 family protein</fullName>
    </submittedName>
</protein>
<feature type="region of interest" description="Disordered" evidence="1">
    <location>
        <begin position="1"/>
        <end position="43"/>
    </location>
</feature>
<dbReference type="EMBL" id="SKBU01000014">
    <property type="protein sequence ID" value="TCJ17254.1"/>
    <property type="molecule type" value="Genomic_DNA"/>
</dbReference>
<evidence type="ECO:0000313" key="2">
    <source>
        <dbReference type="EMBL" id="TCJ17254.1"/>
    </source>
</evidence>
<sequence length="556" mass="56741">MQTTRSSSGASFTPSSRAGPCVHTPSSGASWRPASGSGRRGLLRWRIRRARDNAPDGPLCGSPPLGAGRIRRDLHGRCGADLSPPAVAPSRGRAGSRPARRSWGEKGRSRYSGDLRRAARPLGGRALRGGGARSGAHLLRRGALRSGSGGARHAQRSARDTAEGGAGGARAPAARAGAACPARPLVGDRPGWGGRARRPGHGGGRKGAPRARARAGGPVTGLRRARVLRAEGEHSGAAAFTLEILEGSLAGRQVPGLSYRELGPPPEPGETVLANTAGPEMGLGTGGVALILPRDGSELPENRDHFTKLPYTPLQFPARPARMSGTLRGVPVVVLPLHSHLSPACAAAGGLAPGKRVAFVWQEGGALPVAFSETVRVLKAKNLLHAVVSCGNCFGGDLESPNVYAGLLAAAGVADLVLAGIGPGVVGTGAAYGHGGMSAAVALNAATALGATPVLAPRLSHADPRERHRGMSHHTRTVIRAALGGCRVALPQGADGVDLSGLPERHRYERVGFGAGGLEEKFGLTFKSMGRGYGEDPVFFDAAAAAVALALGGESR</sequence>
<proteinExistence type="predicted"/>
<feature type="compositionally biased region" description="Low complexity" evidence="1">
    <location>
        <begin position="169"/>
        <end position="189"/>
    </location>
</feature>
<comment type="caution">
    <text evidence="2">The sequence shown here is derived from an EMBL/GenBank/DDBJ whole genome shotgun (WGS) entry which is preliminary data.</text>
</comment>
<feature type="compositionally biased region" description="Basic and acidic residues" evidence="1">
    <location>
        <begin position="102"/>
        <end position="117"/>
    </location>
</feature>
<name>A0A4R1BJ01_9ACTN</name>
<dbReference type="Pfam" id="PF12982">
    <property type="entry name" value="DUF3866"/>
    <property type="match status" value="1"/>
</dbReference>
<dbReference type="InterPro" id="IPR024479">
    <property type="entry name" value="DUF3866"/>
</dbReference>
<feature type="region of interest" description="Disordered" evidence="1">
    <location>
        <begin position="76"/>
        <end position="219"/>
    </location>
</feature>